<accession>A0ABX6EYG2</accession>
<proteinExistence type="predicted"/>
<feature type="region of interest" description="Disordered" evidence="1">
    <location>
        <begin position="109"/>
        <end position="132"/>
    </location>
</feature>
<feature type="compositionally biased region" description="Acidic residues" evidence="1">
    <location>
        <begin position="117"/>
        <end position="130"/>
    </location>
</feature>
<keyword evidence="3" id="KW-1185">Reference proteome</keyword>
<organism evidence="2 3">
    <name type="scientific">Kluyveromyces marxianus</name>
    <name type="common">Yeast</name>
    <name type="synonym">Candida kefyr</name>
    <dbReference type="NCBI Taxonomy" id="4911"/>
    <lineage>
        <taxon>Eukaryota</taxon>
        <taxon>Fungi</taxon>
        <taxon>Dikarya</taxon>
        <taxon>Ascomycota</taxon>
        <taxon>Saccharomycotina</taxon>
        <taxon>Saccharomycetes</taxon>
        <taxon>Saccharomycetales</taxon>
        <taxon>Saccharomycetaceae</taxon>
        <taxon>Kluyveromyces</taxon>
    </lineage>
</organism>
<sequence>MSGESLGRRSGRRTAKQVRYKFQFTRDLRFQDTNYKTVTSMDYLSTNYGQRTARIIYSFISCIHRKINHDVSKISDEMISKVMRPMDKLKLFLLLVMLSQRGGPDYWMDKHGKSNELDDEEEGEEGEEVEEGRLKGVKKKPKLFCTLLENVMRENIKKSFDESVYDENYVYSSIWANFMEGLINHYLERVIIPKSERKVCQQLYKPMMKIISLYNEYNDLIEKSESSGLMNGGESENLENKLANAQKLLWKARQDIPKTISKELTLLSDMYSTLSVDEQDYQLDQFVCCAEEYIELVYLPSLIDVLFTNCGSLDFWKIMFVLEPFFYYIEDLPDETSSLDIEVLDIEDELEKEPSKPDPRVATLEKICEVAAKERWI</sequence>
<protein>
    <submittedName>
        <fullName evidence="2">Protein YKL075C</fullName>
    </submittedName>
</protein>
<reference evidence="2 3" key="1">
    <citation type="submission" date="2016-03" db="EMBL/GenBank/DDBJ databases">
        <title>How can Kluyveromyces marxianus grow so fast - potential evolutionary course in Saccharomyces Complex revealed by comparative genomics.</title>
        <authorList>
            <person name="Mo W."/>
            <person name="Lu W."/>
            <person name="Yang X."/>
            <person name="Qi J."/>
            <person name="Lv H."/>
        </authorList>
    </citation>
    <scope>NUCLEOTIDE SEQUENCE [LARGE SCALE GENOMIC DNA]</scope>
    <source>
        <strain evidence="2 3">FIM1</strain>
    </source>
</reference>
<evidence type="ECO:0000313" key="2">
    <source>
        <dbReference type="EMBL" id="QGN17375.1"/>
    </source>
</evidence>
<dbReference type="EMBL" id="CP015059">
    <property type="protein sequence ID" value="QGN17375.1"/>
    <property type="molecule type" value="Genomic_DNA"/>
</dbReference>
<dbReference type="Proteomes" id="UP000422736">
    <property type="component" value="Chromosome 6"/>
</dbReference>
<evidence type="ECO:0000256" key="1">
    <source>
        <dbReference type="SAM" id="MobiDB-lite"/>
    </source>
</evidence>
<name>A0ABX6EYG2_KLUMA</name>
<gene>
    <name evidence="2" type="ORF">FIM1_4107</name>
</gene>
<evidence type="ECO:0000313" key="3">
    <source>
        <dbReference type="Proteomes" id="UP000422736"/>
    </source>
</evidence>